<evidence type="ECO:0000313" key="3">
    <source>
        <dbReference type="Proteomes" id="UP000823749"/>
    </source>
</evidence>
<dbReference type="EMBL" id="JACTNZ010000012">
    <property type="protein sequence ID" value="KAG5521274.1"/>
    <property type="molecule type" value="Genomic_DNA"/>
</dbReference>
<dbReference type="Proteomes" id="UP000823749">
    <property type="component" value="Chromosome 12"/>
</dbReference>
<name>A0AAV6I1R6_9ERIC</name>
<dbReference type="InterPro" id="IPR032675">
    <property type="entry name" value="LRR_dom_sf"/>
</dbReference>
<comment type="caution">
    <text evidence="2">The sequence shown here is derived from an EMBL/GenBank/DDBJ whole genome shotgun (WGS) entry which is preliminary data.</text>
</comment>
<dbReference type="InterPro" id="IPR001810">
    <property type="entry name" value="F-box_dom"/>
</dbReference>
<sequence>MSGSTSDMISNLPCNVLEKILMCLSLHAAVRTSVLSKKWRHIWTTLPQLVFDNTFYKECTRATRNNLMMTIYQVLLQHHGPILKFTVSLTALESCPQIDQLIHFVSKNGIQELTLHFHKGGPYKLSSSLCSCRGITCLDLVSCVFKPPPGFKGFSRLLCLKLDKVVIAGDTLSSLISCCPLLERLTIESGSTSFGYLEIVALNLRFAQFVGLFSSVCFKSTPHLAKLSIHLLSSFGNLVSEKRVTSKPNMLTGTFPVIELLELDYYHLKAMAAGGIPNRHPNTLTHLKILKLHLICLGKVDEISMACPGVTVVLDPIPEPLEVQDWSDISLNQLREVEIHRVSGTRPELDFIKVILAKSRILERLVIKLESKEVYEEWRILKELIRFKRLSPDAEITLKSRDEVLRLGQSF</sequence>
<keyword evidence="3" id="KW-1185">Reference proteome</keyword>
<dbReference type="PROSITE" id="PS50181">
    <property type="entry name" value="FBOX"/>
    <property type="match status" value="1"/>
</dbReference>
<dbReference type="Pfam" id="PF00646">
    <property type="entry name" value="F-box"/>
    <property type="match status" value="1"/>
</dbReference>
<dbReference type="SUPFAM" id="SSF81383">
    <property type="entry name" value="F-box domain"/>
    <property type="match status" value="1"/>
</dbReference>
<dbReference type="Gene3D" id="3.80.10.10">
    <property type="entry name" value="Ribonuclease Inhibitor"/>
    <property type="match status" value="1"/>
</dbReference>
<reference evidence="2" key="1">
    <citation type="submission" date="2020-08" db="EMBL/GenBank/DDBJ databases">
        <title>Plant Genome Project.</title>
        <authorList>
            <person name="Zhang R.-G."/>
        </authorList>
    </citation>
    <scope>NUCLEOTIDE SEQUENCE</scope>
    <source>
        <strain evidence="2">WSP0</strain>
        <tissue evidence="2">Leaf</tissue>
    </source>
</reference>
<feature type="domain" description="F-box" evidence="1">
    <location>
        <begin position="6"/>
        <end position="59"/>
    </location>
</feature>
<dbReference type="Pfam" id="PF24758">
    <property type="entry name" value="LRR_At5g56370"/>
    <property type="match status" value="1"/>
</dbReference>
<proteinExistence type="predicted"/>
<dbReference type="SUPFAM" id="SSF52047">
    <property type="entry name" value="RNI-like"/>
    <property type="match status" value="1"/>
</dbReference>
<dbReference type="InterPro" id="IPR055411">
    <property type="entry name" value="LRR_FXL15/At3g58940/PEG3-like"/>
</dbReference>
<organism evidence="2 3">
    <name type="scientific">Rhododendron griersonianum</name>
    <dbReference type="NCBI Taxonomy" id="479676"/>
    <lineage>
        <taxon>Eukaryota</taxon>
        <taxon>Viridiplantae</taxon>
        <taxon>Streptophyta</taxon>
        <taxon>Embryophyta</taxon>
        <taxon>Tracheophyta</taxon>
        <taxon>Spermatophyta</taxon>
        <taxon>Magnoliopsida</taxon>
        <taxon>eudicotyledons</taxon>
        <taxon>Gunneridae</taxon>
        <taxon>Pentapetalae</taxon>
        <taxon>asterids</taxon>
        <taxon>Ericales</taxon>
        <taxon>Ericaceae</taxon>
        <taxon>Ericoideae</taxon>
        <taxon>Rhodoreae</taxon>
        <taxon>Rhododendron</taxon>
    </lineage>
</organism>
<gene>
    <name evidence="2" type="ORF">RHGRI_033729</name>
</gene>
<protein>
    <recommendedName>
        <fullName evidence="1">F-box domain-containing protein</fullName>
    </recommendedName>
</protein>
<dbReference type="InterPro" id="IPR006566">
    <property type="entry name" value="FBD"/>
</dbReference>
<accession>A0AAV6I1R6</accession>
<evidence type="ECO:0000313" key="2">
    <source>
        <dbReference type="EMBL" id="KAG5521274.1"/>
    </source>
</evidence>
<dbReference type="PANTHER" id="PTHR31639">
    <property type="entry name" value="F-BOX PROTEIN-LIKE"/>
    <property type="match status" value="1"/>
</dbReference>
<evidence type="ECO:0000259" key="1">
    <source>
        <dbReference type="PROSITE" id="PS50181"/>
    </source>
</evidence>
<dbReference type="AlphaFoldDB" id="A0AAV6I1R6"/>
<dbReference type="InterPro" id="IPR036047">
    <property type="entry name" value="F-box-like_dom_sf"/>
</dbReference>
<dbReference type="SMART" id="SM00579">
    <property type="entry name" value="FBD"/>
    <property type="match status" value="1"/>
</dbReference>
<dbReference type="PANTHER" id="PTHR31639:SF312">
    <property type="entry name" value="CYCLIN-LIKE F-BOX"/>
    <property type="match status" value="1"/>
</dbReference>